<organism evidence="3 4">
    <name type="scientific">Almyronema epifaneia S1</name>
    <dbReference type="NCBI Taxonomy" id="2991925"/>
    <lineage>
        <taxon>Bacteria</taxon>
        <taxon>Bacillati</taxon>
        <taxon>Cyanobacteriota</taxon>
        <taxon>Cyanophyceae</taxon>
        <taxon>Nodosilineales</taxon>
        <taxon>Nodosilineaceae</taxon>
        <taxon>Almyronema</taxon>
        <taxon>Almyronema epifaneia</taxon>
    </lineage>
</organism>
<dbReference type="EMBL" id="JBHZOL010000055">
    <property type="protein sequence ID" value="MFE4106173.1"/>
    <property type="molecule type" value="Genomic_DNA"/>
</dbReference>
<proteinExistence type="predicted"/>
<keyword evidence="4" id="KW-1185">Reference proteome</keyword>
<evidence type="ECO:0000256" key="1">
    <source>
        <dbReference type="SAM" id="MobiDB-lite"/>
    </source>
</evidence>
<protein>
    <submittedName>
        <fullName evidence="3">Rho termination factor N-terminal domain-containing protein</fullName>
    </submittedName>
</protein>
<gene>
    <name evidence="3" type="ORF">ACFVKH_07795</name>
</gene>
<dbReference type="InterPro" id="IPR011112">
    <property type="entry name" value="Rho-like_N"/>
</dbReference>
<feature type="domain" description="Rho termination factor-like N-terminal" evidence="2">
    <location>
        <begin position="186"/>
        <end position="224"/>
    </location>
</feature>
<reference evidence="3 4" key="1">
    <citation type="submission" date="2024-10" db="EMBL/GenBank/DDBJ databases">
        <authorList>
            <person name="Ratan Roy A."/>
            <person name="Morales Sandoval P.H."/>
            <person name="De Los Santos Villalobos S."/>
            <person name="Chakraborty S."/>
            <person name="Mukherjee J."/>
        </authorList>
    </citation>
    <scope>NUCLEOTIDE SEQUENCE [LARGE SCALE GENOMIC DNA]</scope>
    <source>
        <strain evidence="3 4">S1</strain>
    </source>
</reference>
<accession>A0ABW6IDC3</accession>
<comment type="caution">
    <text evidence="3">The sequence shown here is derived from an EMBL/GenBank/DDBJ whole genome shotgun (WGS) entry which is preliminary data.</text>
</comment>
<dbReference type="Proteomes" id="UP001600165">
    <property type="component" value="Unassembled WGS sequence"/>
</dbReference>
<feature type="compositionally biased region" description="Basic and acidic residues" evidence="1">
    <location>
        <begin position="103"/>
        <end position="120"/>
    </location>
</feature>
<evidence type="ECO:0000259" key="2">
    <source>
        <dbReference type="Pfam" id="PF07498"/>
    </source>
</evidence>
<dbReference type="Pfam" id="PF07498">
    <property type="entry name" value="Rho_N"/>
    <property type="match status" value="1"/>
</dbReference>
<evidence type="ECO:0000313" key="3">
    <source>
        <dbReference type="EMBL" id="MFE4106173.1"/>
    </source>
</evidence>
<dbReference type="RefSeq" id="WP_377963671.1">
    <property type="nucleotide sequence ID" value="NZ_JBHZOL010000055.1"/>
</dbReference>
<name>A0ABW6IDC3_9CYAN</name>
<sequence>MASDRYEEKYTKPDLRRRLKAEIKQSDQGGEPGQWSARKSQLLVKAYEKQGGGYREDEKDEAAQSLEAWTAQNWQTVDGQTNARQGEITKRYLPEDVWQSLSEAEKRQAEKTKRSGSKADEQYVAWTPAIKRAMREAGYAPEAEAEGNSTKAELYEQAQTLEISGRSQMGKAELQQAVSQAKAEALAAQTREQLYEQAQALAISGRSQMTKDELVKAIQAASANNP</sequence>
<feature type="region of interest" description="Disordered" evidence="1">
    <location>
        <begin position="77"/>
        <end position="120"/>
    </location>
</feature>
<evidence type="ECO:0000313" key="4">
    <source>
        <dbReference type="Proteomes" id="UP001600165"/>
    </source>
</evidence>